<sequence>MVIQAVDRKRCASCERWTGPRQGGDSPDIVCVESETVTGLCNGGGWHGAERRARSACGHWLRWLALARGAETDPAPPGKNG</sequence>
<organism evidence="1 2">
    <name type="scientific">Azonexus hydrophilus</name>
    <dbReference type="NCBI Taxonomy" id="418702"/>
    <lineage>
        <taxon>Bacteria</taxon>
        <taxon>Pseudomonadati</taxon>
        <taxon>Pseudomonadota</taxon>
        <taxon>Betaproteobacteria</taxon>
        <taxon>Rhodocyclales</taxon>
        <taxon>Azonexaceae</taxon>
        <taxon>Azonexus</taxon>
    </lineage>
</organism>
<protein>
    <submittedName>
        <fullName evidence="1">Uncharacterized protein</fullName>
    </submittedName>
</protein>
<evidence type="ECO:0000313" key="1">
    <source>
        <dbReference type="EMBL" id="WZJ20607.1"/>
    </source>
</evidence>
<accession>A0ABZ2XE82</accession>
<dbReference type="EMBL" id="CP151406">
    <property type="protein sequence ID" value="WZJ20607.1"/>
    <property type="molecule type" value="Genomic_DNA"/>
</dbReference>
<proteinExistence type="predicted"/>
<reference evidence="1 2" key="1">
    <citation type="submission" date="2024-04" db="EMBL/GenBank/DDBJ databases">
        <title>Dissimilatory iodate-reducing microorganisms contribute to the enrichment of iodine in groundwater.</title>
        <authorList>
            <person name="Jiang Z."/>
        </authorList>
    </citation>
    <scope>NUCLEOTIDE SEQUENCE [LARGE SCALE GENOMIC DNA]</scope>
    <source>
        <strain evidence="1 2">NCP973</strain>
    </source>
</reference>
<gene>
    <name evidence="1" type="ORF">AADV58_11665</name>
</gene>
<dbReference type="RefSeq" id="WP_081700178.1">
    <property type="nucleotide sequence ID" value="NZ_CP151406.1"/>
</dbReference>
<keyword evidence="2" id="KW-1185">Reference proteome</keyword>
<evidence type="ECO:0000313" key="2">
    <source>
        <dbReference type="Proteomes" id="UP001479520"/>
    </source>
</evidence>
<dbReference type="Proteomes" id="UP001479520">
    <property type="component" value="Chromosome"/>
</dbReference>
<name>A0ABZ2XE82_9RHOO</name>